<dbReference type="GO" id="GO:0033627">
    <property type="term" value="P:cell adhesion mediated by integrin"/>
    <property type="evidence" value="ECO:0007669"/>
    <property type="project" value="TreeGrafter"/>
</dbReference>
<evidence type="ECO:0000256" key="16">
    <source>
        <dbReference type="RuleBase" id="RU003762"/>
    </source>
</evidence>
<keyword evidence="12" id="KW-1015">Disulfide bond</keyword>
<dbReference type="InterPro" id="IPR013517">
    <property type="entry name" value="FG-GAP"/>
</dbReference>
<dbReference type="GO" id="GO:0009897">
    <property type="term" value="C:external side of plasma membrane"/>
    <property type="evidence" value="ECO:0007669"/>
    <property type="project" value="TreeGrafter"/>
</dbReference>
<dbReference type="SUPFAM" id="SSF69318">
    <property type="entry name" value="Integrin alpha N-terminal domain"/>
    <property type="match status" value="1"/>
</dbReference>
<evidence type="ECO:0000256" key="3">
    <source>
        <dbReference type="ARBA" id="ARBA00022692"/>
    </source>
</evidence>
<dbReference type="GO" id="GO:0046872">
    <property type="term" value="F:metal ion binding"/>
    <property type="evidence" value="ECO:0007669"/>
    <property type="project" value="UniProtKB-KW"/>
</dbReference>
<accession>A0A8D2L8J0</accession>
<evidence type="ECO:0000256" key="15">
    <source>
        <dbReference type="PROSITE-ProRule" id="PRU00803"/>
    </source>
</evidence>
<keyword evidence="11" id="KW-0472">Membrane</keyword>
<dbReference type="GO" id="GO:0008305">
    <property type="term" value="C:integrin complex"/>
    <property type="evidence" value="ECO:0007669"/>
    <property type="project" value="InterPro"/>
</dbReference>
<evidence type="ECO:0000256" key="11">
    <source>
        <dbReference type="ARBA" id="ARBA00023136"/>
    </source>
</evidence>
<keyword evidence="4" id="KW-0479">Metal-binding</keyword>
<dbReference type="AlphaFoldDB" id="A0A8D2L8J0"/>
<evidence type="ECO:0000256" key="9">
    <source>
        <dbReference type="ARBA" id="ARBA00022989"/>
    </source>
</evidence>
<dbReference type="SMART" id="SM00191">
    <property type="entry name" value="Int_alpha"/>
    <property type="match status" value="4"/>
</dbReference>
<dbReference type="PANTHER" id="PTHR23220:SF79">
    <property type="entry name" value="INTEGRIN ALPHA-E"/>
    <property type="match status" value="1"/>
</dbReference>
<dbReference type="GO" id="GO:0007160">
    <property type="term" value="P:cell-matrix adhesion"/>
    <property type="evidence" value="ECO:0007669"/>
    <property type="project" value="TreeGrafter"/>
</dbReference>
<keyword evidence="14" id="KW-0325">Glycoprotein</keyword>
<evidence type="ECO:0000256" key="12">
    <source>
        <dbReference type="ARBA" id="ARBA00023157"/>
    </source>
</evidence>
<dbReference type="PRINTS" id="PR01185">
    <property type="entry name" value="INTEGRINA"/>
</dbReference>
<reference evidence="18" key="2">
    <citation type="submission" date="2025-09" db="UniProtKB">
        <authorList>
            <consortium name="Ensembl"/>
        </authorList>
    </citation>
    <scope>IDENTIFICATION</scope>
</reference>
<evidence type="ECO:0000256" key="2">
    <source>
        <dbReference type="ARBA" id="ARBA00008054"/>
    </source>
</evidence>
<dbReference type="PANTHER" id="PTHR23220">
    <property type="entry name" value="INTEGRIN ALPHA"/>
    <property type="match status" value="1"/>
</dbReference>
<comment type="similarity">
    <text evidence="2 16">Belongs to the integrin alpha chain family.</text>
</comment>
<feature type="domain" description="VWFA" evidence="17">
    <location>
        <begin position="1"/>
        <end position="153"/>
    </location>
</feature>
<keyword evidence="10 16" id="KW-0401">Integrin</keyword>
<dbReference type="GO" id="GO:0098609">
    <property type="term" value="P:cell-cell adhesion"/>
    <property type="evidence" value="ECO:0007669"/>
    <property type="project" value="TreeGrafter"/>
</dbReference>
<evidence type="ECO:0000259" key="17">
    <source>
        <dbReference type="PROSITE" id="PS50234"/>
    </source>
</evidence>
<keyword evidence="9" id="KW-1133">Transmembrane helix</keyword>
<keyword evidence="8 16" id="KW-0130">Cell adhesion</keyword>
<evidence type="ECO:0000256" key="8">
    <source>
        <dbReference type="ARBA" id="ARBA00022889"/>
    </source>
</evidence>
<organism evidence="18 19">
    <name type="scientific">Varanus komodoensis</name>
    <name type="common">Komodo dragon</name>
    <dbReference type="NCBI Taxonomy" id="61221"/>
    <lineage>
        <taxon>Eukaryota</taxon>
        <taxon>Metazoa</taxon>
        <taxon>Chordata</taxon>
        <taxon>Craniata</taxon>
        <taxon>Vertebrata</taxon>
        <taxon>Euteleostomi</taxon>
        <taxon>Lepidosauria</taxon>
        <taxon>Squamata</taxon>
        <taxon>Bifurcata</taxon>
        <taxon>Unidentata</taxon>
        <taxon>Episquamata</taxon>
        <taxon>Toxicofera</taxon>
        <taxon>Anguimorpha</taxon>
        <taxon>Paleoanguimorpha</taxon>
        <taxon>Varanoidea</taxon>
        <taxon>Varanidae</taxon>
        <taxon>Varanus</taxon>
    </lineage>
</organism>
<dbReference type="SUPFAM" id="SSF69179">
    <property type="entry name" value="Integrin domains"/>
    <property type="match status" value="1"/>
</dbReference>
<dbReference type="Proteomes" id="UP000694545">
    <property type="component" value="Unplaced"/>
</dbReference>
<dbReference type="Gene3D" id="2.60.40.1510">
    <property type="entry name" value="ntegrin, alpha v. Chain A, domain 3"/>
    <property type="match status" value="1"/>
</dbReference>
<name>A0A8D2L8J0_VARKO</name>
<dbReference type="Gene3D" id="2.130.10.130">
    <property type="entry name" value="Integrin alpha, N-terminal"/>
    <property type="match status" value="1"/>
</dbReference>
<evidence type="ECO:0000256" key="5">
    <source>
        <dbReference type="ARBA" id="ARBA00022729"/>
    </source>
</evidence>
<evidence type="ECO:0000256" key="1">
    <source>
        <dbReference type="ARBA" id="ARBA00004479"/>
    </source>
</evidence>
<evidence type="ECO:0000256" key="13">
    <source>
        <dbReference type="ARBA" id="ARBA00023170"/>
    </source>
</evidence>
<dbReference type="Pfam" id="PF01839">
    <property type="entry name" value="FG-GAP"/>
    <property type="match status" value="2"/>
</dbReference>
<dbReference type="InterPro" id="IPR036465">
    <property type="entry name" value="vWFA_dom_sf"/>
</dbReference>
<dbReference type="InterPro" id="IPR002035">
    <property type="entry name" value="VWF_A"/>
</dbReference>
<evidence type="ECO:0000256" key="4">
    <source>
        <dbReference type="ARBA" id="ARBA00022723"/>
    </source>
</evidence>
<dbReference type="InterPro" id="IPR032695">
    <property type="entry name" value="Integrin_dom_sf"/>
</dbReference>
<feature type="repeat" description="FG-GAP" evidence="15">
    <location>
        <begin position="322"/>
        <end position="385"/>
    </location>
</feature>
<dbReference type="SUPFAM" id="SSF53300">
    <property type="entry name" value="vWA-like"/>
    <property type="match status" value="1"/>
</dbReference>
<evidence type="ECO:0000256" key="10">
    <source>
        <dbReference type="ARBA" id="ARBA00023037"/>
    </source>
</evidence>
<evidence type="ECO:0000256" key="7">
    <source>
        <dbReference type="ARBA" id="ARBA00022837"/>
    </source>
</evidence>
<dbReference type="InterPro" id="IPR000413">
    <property type="entry name" value="Integrin_alpha"/>
</dbReference>
<dbReference type="InterPro" id="IPR013519">
    <property type="entry name" value="Int_alpha_beta-p"/>
</dbReference>
<dbReference type="Pfam" id="PF00092">
    <property type="entry name" value="VWA"/>
    <property type="match status" value="1"/>
</dbReference>
<dbReference type="Gene3D" id="3.40.50.410">
    <property type="entry name" value="von Willebrand factor, type A domain"/>
    <property type="match status" value="1"/>
</dbReference>
<evidence type="ECO:0000313" key="18">
    <source>
        <dbReference type="Ensembl" id="ENSVKKP00000018562.1"/>
    </source>
</evidence>
<reference evidence="18" key="1">
    <citation type="submission" date="2025-08" db="UniProtKB">
        <authorList>
            <consortium name="Ensembl"/>
        </authorList>
    </citation>
    <scope>IDENTIFICATION</scope>
</reference>
<protein>
    <submittedName>
        <fullName evidence="18">Integrin subunit alpha E</fullName>
    </submittedName>
</protein>
<keyword evidence="13 16" id="KW-0675">Receptor</keyword>
<dbReference type="GO" id="GO:0007229">
    <property type="term" value="P:integrin-mediated signaling pathway"/>
    <property type="evidence" value="ECO:0007669"/>
    <property type="project" value="UniProtKB-KW"/>
</dbReference>
<comment type="subcellular location">
    <subcellularLocation>
        <location evidence="1 16">Membrane</location>
        <topology evidence="1 16">Single-pass type I membrane protein</topology>
    </subcellularLocation>
</comment>
<dbReference type="PROSITE" id="PS50234">
    <property type="entry name" value="VWFA"/>
    <property type="match status" value="1"/>
</dbReference>
<keyword evidence="6" id="KW-0677">Repeat</keyword>
<keyword evidence="3" id="KW-0812">Transmembrane</keyword>
<sequence>MMETFYEKCLECVFALVQYGYIIQTEFDLQVDKASALRKVRAVKQVGNVTRTASAMQHVLDSIFSASHGSQKKSDKIILVLTDGEILMDELDLKTVISSSEMAGIERYAIGVGEAFNRMNPLQELRLIASDPDESHLFRVTNYSALNVLLSTLEQKFFQIEGMAGNILEFELAESGFSVHFPDEKNILFGAVGAFDWSGGVLLHNPAKGSTVFLNESKEATDARNGYLGNSPSTGDTLMVAGAPRRGMTGRVLVFEDVHLKQSLNGTQVGSYYGSEFCLLDINQDGITDYLLVGAPFFHVHGEEGKVYLYHFDKETKLFSSAGHLAGDPSFPFARFGFAMAAIGDIDANGFGDVAIGAPLEGHEPDSGSSGSIYIFNGGKDGIHSSFSQVPSHLLRITAAQTGVAGLMYFGRSVAGGLDFTEDGLLDLVVGSLGNVILFCFSLPHPDSFQPCTDDCFSNITLRLSYRLHASETDLSYPSAMLDFYQVSEVYFQVRSETRPPCPSCLETACLLHLKQEELVVGFTKELEMNIYLANRGGGSYLTYLVLQYPANLHMKNILKVLSQISQMCPGVFALFQSPLSPSLPVVTQAHFSVIWQLDGKRFPGSLANLTVSQKCSFWLPVQQHKQGQADKTGIQRDFMLLIELGDFCFKGNKMVFLGVFCVVEPQDVAVGGVASPVVRVFLSHLPVNVKLIIPLTLEHLCISGKVTVYGQAVPLQPGEGIINNVHEVTLCRKEAAGLPDQHVPPVEVPVLEPQCLLGHSEGSCDLLQQALGHSHRVQLLVPHVLQVSASKFKFQDHEELLVSKEVWPKVPFSSTSGTEICCLLAGRGMASFGLESAILPSHILA</sequence>
<dbReference type="Ensembl" id="ENSVKKT00000019025.1">
    <property type="protein sequence ID" value="ENSVKKP00000018562.1"/>
    <property type="gene ID" value="ENSVKKG00000012636.1"/>
</dbReference>
<evidence type="ECO:0000313" key="19">
    <source>
        <dbReference type="Proteomes" id="UP000694545"/>
    </source>
</evidence>
<keyword evidence="19" id="KW-1185">Reference proteome</keyword>
<dbReference type="GO" id="GO:0005178">
    <property type="term" value="F:integrin binding"/>
    <property type="evidence" value="ECO:0007669"/>
    <property type="project" value="TreeGrafter"/>
</dbReference>
<dbReference type="SMART" id="SM00327">
    <property type="entry name" value="VWA"/>
    <property type="match status" value="1"/>
</dbReference>
<evidence type="ECO:0000256" key="14">
    <source>
        <dbReference type="ARBA" id="ARBA00023180"/>
    </source>
</evidence>
<dbReference type="InterPro" id="IPR028994">
    <property type="entry name" value="Integrin_alpha_N"/>
</dbReference>
<dbReference type="PROSITE" id="PS51470">
    <property type="entry name" value="FG_GAP"/>
    <property type="match status" value="2"/>
</dbReference>
<proteinExistence type="inferred from homology"/>
<feature type="repeat" description="FG-GAP" evidence="15">
    <location>
        <begin position="259"/>
        <end position="319"/>
    </location>
</feature>
<keyword evidence="7" id="KW-0106">Calcium</keyword>
<evidence type="ECO:0000256" key="6">
    <source>
        <dbReference type="ARBA" id="ARBA00022737"/>
    </source>
</evidence>
<keyword evidence="5" id="KW-0732">Signal</keyword>